<evidence type="ECO:0000313" key="2">
    <source>
        <dbReference type="EMBL" id="KAL1538288.1"/>
    </source>
</evidence>
<protein>
    <submittedName>
        <fullName evidence="2">Uncharacterized protein</fullName>
    </submittedName>
</protein>
<dbReference type="PANTHER" id="PTHR36328">
    <property type="entry name" value="TRANSMEMBRANE PROTEIN"/>
    <property type="match status" value="1"/>
</dbReference>
<reference evidence="2 3" key="1">
    <citation type="submission" date="2024-06" db="EMBL/GenBank/DDBJ databases">
        <title>A chromosome level genome sequence of Diviner's sage (Salvia divinorum).</title>
        <authorList>
            <person name="Ford S.A."/>
            <person name="Ro D.-K."/>
            <person name="Ness R.W."/>
            <person name="Phillips M.A."/>
        </authorList>
    </citation>
    <scope>NUCLEOTIDE SEQUENCE [LARGE SCALE GENOMIC DNA]</scope>
    <source>
        <strain evidence="2">SAF-2024a</strain>
        <tissue evidence="2">Leaf</tissue>
    </source>
</reference>
<evidence type="ECO:0000313" key="3">
    <source>
        <dbReference type="Proteomes" id="UP001567538"/>
    </source>
</evidence>
<dbReference type="EMBL" id="JBEAFC010000010">
    <property type="protein sequence ID" value="KAL1538288.1"/>
    <property type="molecule type" value="Genomic_DNA"/>
</dbReference>
<proteinExistence type="predicted"/>
<organism evidence="2 3">
    <name type="scientific">Salvia divinorum</name>
    <name type="common">Maria pastora</name>
    <name type="synonym">Diviner's sage</name>
    <dbReference type="NCBI Taxonomy" id="28513"/>
    <lineage>
        <taxon>Eukaryota</taxon>
        <taxon>Viridiplantae</taxon>
        <taxon>Streptophyta</taxon>
        <taxon>Embryophyta</taxon>
        <taxon>Tracheophyta</taxon>
        <taxon>Spermatophyta</taxon>
        <taxon>Magnoliopsida</taxon>
        <taxon>eudicotyledons</taxon>
        <taxon>Gunneridae</taxon>
        <taxon>Pentapetalae</taxon>
        <taxon>asterids</taxon>
        <taxon>lamiids</taxon>
        <taxon>Lamiales</taxon>
        <taxon>Lamiaceae</taxon>
        <taxon>Nepetoideae</taxon>
        <taxon>Mentheae</taxon>
        <taxon>Salviinae</taxon>
        <taxon>Salvia</taxon>
        <taxon>Salvia subgen. Calosphace</taxon>
    </lineage>
</organism>
<name>A0ABD1G2F2_SALDI</name>
<keyword evidence="3" id="KW-1185">Reference proteome</keyword>
<sequence>MKVALLLFFLVFVLSPIFPAADAARFTEVLAKMPRCPACLCCEPPPLGMCCRCCASSSSPSEVKTNNGIP</sequence>
<evidence type="ECO:0000256" key="1">
    <source>
        <dbReference type="SAM" id="SignalP"/>
    </source>
</evidence>
<comment type="caution">
    <text evidence="2">The sequence shown here is derived from an EMBL/GenBank/DDBJ whole genome shotgun (WGS) entry which is preliminary data.</text>
</comment>
<accession>A0ABD1G2F2</accession>
<gene>
    <name evidence="2" type="ORF">AAHA92_27048</name>
</gene>
<dbReference type="Proteomes" id="UP001567538">
    <property type="component" value="Unassembled WGS sequence"/>
</dbReference>
<dbReference type="AlphaFoldDB" id="A0ABD1G2F2"/>
<dbReference type="PANTHER" id="PTHR36328:SF7">
    <property type="entry name" value="TRANSMEMBRANE PROTEIN"/>
    <property type="match status" value="1"/>
</dbReference>
<feature type="signal peptide" evidence="1">
    <location>
        <begin position="1"/>
        <end position="23"/>
    </location>
</feature>
<feature type="chain" id="PRO_5044744168" evidence="1">
    <location>
        <begin position="24"/>
        <end position="70"/>
    </location>
</feature>
<keyword evidence="1" id="KW-0732">Signal</keyword>